<gene>
    <name evidence="1" type="ORF">C0W81_03590</name>
</gene>
<proteinExistence type="predicted"/>
<dbReference type="EMBL" id="PYLY01000005">
    <property type="protein sequence ID" value="PSU10494.1"/>
    <property type="molecule type" value="Genomic_DNA"/>
</dbReference>
<protein>
    <submittedName>
        <fullName evidence="1">Uncharacterized protein</fullName>
    </submittedName>
</protein>
<dbReference type="AlphaFoldDB" id="A0A2T3I1D7"/>
<evidence type="ECO:0000313" key="2">
    <source>
        <dbReference type="Proteomes" id="UP000241858"/>
    </source>
</evidence>
<dbReference type="Proteomes" id="UP000241858">
    <property type="component" value="Unassembled WGS sequence"/>
</dbReference>
<dbReference type="OrthoDB" id="5829488at2"/>
<name>A0A2T3I1D7_9GAMM</name>
<reference evidence="1 2" key="1">
    <citation type="submission" date="2018-03" db="EMBL/GenBank/DDBJ databases">
        <title>Whole genome sequencing of Histamine producing bacteria.</title>
        <authorList>
            <person name="Butler K."/>
        </authorList>
    </citation>
    <scope>NUCLEOTIDE SEQUENCE [LARGE SCALE GENOMIC DNA]</scope>
    <source>
        <strain evidence="1 2">DSM 23343</strain>
    </source>
</reference>
<organism evidence="1 2">
    <name type="scientific">Photobacterium aquimaris</name>
    <dbReference type="NCBI Taxonomy" id="512643"/>
    <lineage>
        <taxon>Bacteria</taxon>
        <taxon>Pseudomonadati</taxon>
        <taxon>Pseudomonadota</taxon>
        <taxon>Gammaproteobacteria</taxon>
        <taxon>Vibrionales</taxon>
        <taxon>Vibrionaceae</taxon>
        <taxon>Photobacterium</taxon>
    </lineage>
</organism>
<comment type="caution">
    <text evidence="1">The sequence shown here is derived from an EMBL/GenBank/DDBJ whole genome shotgun (WGS) entry which is preliminary data.</text>
</comment>
<accession>A0A2T3I1D7</accession>
<evidence type="ECO:0000313" key="1">
    <source>
        <dbReference type="EMBL" id="PSU10494.1"/>
    </source>
</evidence>
<sequence>MVVKVCWRHLTAEKLIMHKRISCKRVKQMMADVGINDNNHDDEAQLLLEQKQQAVSEDKQLIKLDSESK</sequence>